<evidence type="ECO:0000313" key="2">
    <source>
        <dbReference type="Proteomes" id="UP000217790"/>
    </source>
</evidence>
<dbReference type="STRING" id="47427.A0A2H3DSP6"/>
<reference evidence="2" key="1">
    <citation type="journal article" date="2017" name="Nat. Ecol. Evol.">
        <title>Genome expansion and lineage-specific genetic innovations in the forest pathogenic fungi Armillaria.</title>
        <authorList>
            <person name="Sipos G."/>
            <person name="Prasanna A.N."/>
            <person name="Walter M.C."/>
            <person name="O'Connor E."/>
            <person name="Balint B."/>
            <person name="Krizsan K."/>
            <person name="Kiss B."/>
            <person name="Hess J."/>
            <person name="Varga T."/>
            <person name="Slot J."/>
            <person name="Riley R."/>
            <person name="Boka B."/>
            <person name="Rigling D."/>
            <person name="Barry K."/>
            <person name="Lee J."/>
            <person name="Mihaltcheva S."/>
            <person name="LaButti K."/>
            <person name="Lipzen A."/>
            <person name="Waldron R."/>
            <person name="Moloney N.M."/>
            <person name="Sperisen C."/>
            <person name="Kredics L."/>
            <person name="Vagvoelgyi C."/>
            <person name="Patrignani A."/>
            <person name="Fitzpatrick D."/>
            <person name="Nagy I."/>
            <person name="Doyle S."/>
            <person name="Anderson J.B."/>
            <person name="Grigoriev I.V."/>
            <person name="Gueldener U."/>
            <person name="Muensterkoetter M."/>
            <person name="Nagy L.G."/>
        </authorList>
    </citation>
    <scope>NUCLEOTIDE SEQUENCE [LARGE SCALE GENOMIC DNA]</scope>
    <source>
        <strain evidence="2">Ar21-2</strain>
    </source>
</reference>
<gene>
    <name evidence="1" type="ORF">ARMGADRAFT_893967</name>
</gene>
<organism evidence="1 2">
    <name type="scientific">Armillaria gallica</name>
    <name type="common">Bulbous honey fungus</name>
    <name type="synonym">Armillaria bulbosa</name>
    <dbReference type="NCBI Taxonomy" id="47427"/>
    <lineage>
        <taxon>Eukaryota</taxon>
        <taxon>Fungi</taxon>
        <taxon>Dikarya</taxon>
        <taxon>Basidiomycota</taxon>
        <taxon>Agaricomycotina</taxon>
        <taxon>Agaricomycetes</taxon>
        <taxon>Agaricomycetidae</taxon>
        <taxon>Agaricales</taxon>
        <taxon>Marasmiineae</taxon>
        <taxon>Physalacriaceae</taxon>
        <taxon>Armillaria</taxon>
    </lineage>
</organism>
<dbReference type="OMA" id="KNICAMR"/>
<feature type="non-terminal residue" evidence="1">
    <location>
        <position position="94"/>
    </location>
</feature>
<keyword evidence="2" id="KW-1185">Reference proteome</keyword>
<protein>
    <submittedName>
        <fullName evidence="1">Uncharacterized protein</fullName>
    </submittedName>
</protein>
<dbReference type="Proteomes" id="UP000217790">
    <property type="component" value="Unassembled WGS sequence"/>
</dbReference>
<accession>A0A2H3DSP6</accession>
<proteinExistence type="predicted"/>
<dbReference type="OrthoDB" id="3254930at2759"/>
<dbReference type="InParanoid" id="A0A2H3DSP6"/>
<dbReference type="AlphaFoldDB" id="A0A2H3DSP6"/>
<sequence length="94" mass="10829">QSIYNNTSLYPSMFPWLFPYRLGGIGTTVLSNAAHKKWLMMYHNKWFQVDINFPFVAFSQEQVKASTTAGFLLAKKDKFHNIANQILNLDEAVL</sequence>
<dbReference type="EMBL" id="KZ293665">
    <property type="protein sequence ID" value="PBK90456.1"/>
    <property type="molecule type" value="Genomic_DNA"/>
</dbReference>
<evidence type="ECO:0000313" key="1">
    <source>
        <dbReference type="EMBL" id="PBK90456.1"/>
    </source>
</evidence>
<name>A0A2H3DSP6_ARMGA</name>
<feature type="non-terminal residue" evidence="1">
    <location>
        <position position="1"/>
    </location>
</feature>